<evidence type="ECO:0000313" key="2">
    <source>
        <dbReference type="Proteomes" id="UP000823674"/>
    </source>
</evidence>
<organism evidence="1 2">
    <name type="scientific">Brassica rapa subsp. trilocularis</name>
    <dbReference type="NCBI Taxonomy" id="1813537"/>
    <lineage>
        <taxon>Eukaryota</taxon>
        <taxon>Viridiplantae</taxon>
        <taxon>Streptophyta</taxon>
        <taxon>Embryophyta</taxon>
        <taxon>Tracheophyta</taxon>
        <taxon>Spermatophyta</taxon>
        <taxon>Magnoliopsida</taxon>
        <taxon>eudicotyledons</taxon>
        <taxon>Gunneridae</taxon>
        <taxon>Pentapetalae</taxon>
        <taxon>rosids</taxon>
        <taxon>malvids</taxon>
        <taxon>Brassicales</taxon>
        <taxon>Brassicaceae</taxon>
        <taxon>Brassiceae</taxon>
        <taxon>Brassica</taxon>
    </lineage>
</organism>
<dbReference type="Proteomes" id="UP000823674">
    <property type="component" value="Chromosome A08"/>
</dbReference>
<gene>
    <name evidence="1" type="primary">A08p006920.1_BraROA</name>
    <name evidence="1" type="ORF">IGI04_029770</name>
</gene>
<accession>A0ABQ7LS08</accession>
<protein>
    <recommendedName>
        <fullName evidence="3">RNase H type-1 domain-containing protein</fullName>
    </recommendedName>
</protein>
<sequence>MEESSELKTILGNYEASSRQTINFSKSSINVGSLRPQRKEYCFPPLLENVCGVISGKPRHLQNSATSYEGVSGALAVKERLKFHCINLDATCDVNYQETPSINHAAVTPSTNPAVVRPSTHTSVWHKPRQGDLKCNVASFWILYNHHGETLLSSRRTCTKLGYEVHVALLNLHWAIKSMMHLHFHRIIIEFSLTALRDVLSSPEFYPQYHNLFDDLQYMLKCIDY</sequence>
<evidence type="ECO:0008006" key="3">
    <source>
        <dbReference type="Google" id="ProtNLM"/>
    </source>
</evidence>
<reference evidence="1 2" key="1">
    <citation type="submission" date="2021-03" db="EMBL/GenBank/DDBJ databases">
        <authorList>
            <person name="King G.J."/>
            <person name="Bancroft I."/>
            <person name="Baten A."/>
            <person name="Bloomfield J."/>
            <person name="Borpatragohain P."/>
            <person name="He Z."/>
            <person name="Irish N."/>
            <person name="Irwin J."/>
            <person name="Liu K."/>
            <person name="Mauleon R.P."/>
            <person name="Moore J."/>
            <person name="Morris R."/>
            <person name="Ostergaard L."/>
            <person name="Wang B."/>
            <person name="Wells R."/>
        </authorList>
    </citation>
    <scope>NUCLEOTIDE SEQUENCE [LARGE SCALE GENOMIC DNA]</scope>
    <source>
        <strain evidence="1">R-o-18</strain>
        <tissue evidence="1">Leaf</tissue>
    </source>
</reference>
<proteinExistence type="predicted"/>
<evidence type="ECO:0000313" key="1">
    <source>
        <dbReference type="EMBL" id="KAG5388229.1"/>
    </source>
</evidence>
<name>A0ABQ7LS08_BRACM</name>
<keyword evidence="2" id="KW-1185">Reference proteome</keyword>
<comment type="caution">
    <text evidence="1">The sequence shown here is derived from an EMBL/GenBank/DDBJ whole genome shotgun (WGS) entry which is preliminary data.</text>
</comment>
<dbReference type="EMBL" id="JADBGQ010000007">
    <property type="protein sequence ID" value="KAG5388229.1"/>
    <property type="molecule type" value="Genomic_DNA"/>
</dbReference>